<name>F0WXA3_9STRA</name>
<gene>
    <name evidence="1" type="primary">AlNc14C346G10856</name>
    <name evidence="1" type="ORF">ALNC14_122390</name>
</gene>
<dbReference type="EMBL" id="FR824391">
    <property type="protein sequence ID" value="CCA26095.1"/>
    <property type="molecule type" value="Genomic_DNA"/>
</dbReference>
<sequence length="416" mass="47723">MSIKDHFNHKIARYGFVQSNLPRYFLVDRPTITGEFFSGREHPVFVNRKHRDLNKVTPPSIAAKQVVKQTLMKAQFKRVDMDDAALVAKHAHDTMAEEPVKLLCPLSPASCDEWTYVSHKMAFKTPPVMPEGTTISCNAIQGQNCGSFIFPVHPKQYQLALHPFDEDTEGASLTCEVTVDHTVVRNNTLYPTVTVSRMLEQHCIPTHPTNPIEAFKCLKTNKKQQVLFTKQIDQEARFAMLATQPTVIAPVPLHPSHRMEVIVREHSLCGLYVMPQMSHMEMLQHCRIVFKPIQQANGSITTDPKEMAQAHNTYWANVFQFLSKEYQIDRHTHDEELMQQLPQHTSALTSPEDRDYLDSPFTAHELYWAIESAKSSKAPGYHGLPIEYYRLFTSEWARVLVLVYSFQLKKGRMTKF</sequence>
<proteinExistence type="predicted"/>
<dbReference type="HOGENOM" id="CLU_661251_0_0_1"/>
<dbReference type="AlphaFoldDB" id="F0WXA3"/>
<organism evidence="1">
    <name type="scientific">Albugo laibachii Nc14</name>
    <dbReference type="NCBI Taxonomy" id="890382"/>
    <lineage>
        <taxon>Eukaryota</taxon>
        <taxon>Sar</taxon>
        <taxon>Stramenopiles</taxon>
        <taxon>Oomycota</taxon>
        <taxon>Peronosporomycetes</taxon>
        <taxon>Albuginales</taxon>
        <taxon>Albuginaceae</taxon>
        <taxon>Albugo</taxon>
    </lineage>
</organism>
<protein>
    <submittedName>
        <fullName evidence="1">AlNc14C346G10856 protein</fullName>
    </submittedName>
</protein>
<accession>F0WXA3</accession>
<evidence type="ECO:0000313" key="1">
    <source>
        <dbReference type="EMBL" id="CCA26095.1"/>
    </source>
</evidence>
<reference evidence="1" key="2">
    <citation type="submission" date="2011-02" db="EMBL/GenBank/DDBJ databases">
        <authorList>
            <person name="MacLean D."/>
        </authorList>
    </citation>
    <scope>NUCLEOTIDE SEQUENCE</scope>
</reference>
<reference evidence="1" key="1">
    <citation type="journal article" date="2011" name="PLoS Biol.">
        <title>Gene gain and loss during evolution of obligate parasitism in the white rust pathogen of Arabidopsis thaliana.</title>
        <authorList>
            <person name="Kemen E."/>
            <person name="Gardiner A."/>
            <person name="Schultz-Larsen T."/>
            <person name="Kemen A.C."/>
            <person name="Balmuth A.L."/>
            <person name="Robert-Seilaniantz A."/>
            <person name="Bailey K."/>
            <person name="Holub E."/>
            <person name="Studholme D.J."/>
            <person name="Maclean D."/>
            <person name="Jones J.D."/>
        </authorList>
    </citation>
    <scope>NUCLEOTIDE SEQUENCE</scope>
</reference>